<dbReference type="PANTHER" id="PTHR12993:SF30">
    <property type="entry name" value="N-ACETYL-ALPHA-D-GLUCOSAMINYL L-MALATE DEACETYLASE 1"/>
    <property type="match status" value="1"/>
</dbReference>
<proteinExistence type="predicted"/>
<organism evidence="1 2">
    <name type="scientific">Fibrivirga algicola</name>
    <dbReference type="NCBI Taxonomy" id="2950420"/>
    <lineage>
        <taxon>Bacteria</taxon>
        <taxon>Pseudomonadati</taxon>
        <taxon>Bacteroidota</taxon>
        <taxon>Cytophagia</taxon>
        <taxon>Cytophagales</taxon>
        <taxon>Spirosomataceae</taxon>
        <taxon>Fibrivirga</taxon>
    </lineage>
</organism>
<evidence type="ECO:0000313" key="2">
    <source>
        <dbReference type="Proteomes" id="UP000606008"/>
    </source>
</evidence>
<dbReference type="NCBIfam" id="TIGR04001">
    <property type="entry name" value="thiol_BshB1"/>
    <property type="match status" value="1"/>
</dbReference>
<comment type="caution">
    <text evidence="1">The sequence shown here is derived from an EMBL/GenBank/DDBJ whole genome shotgun (WGS) entry which is preliminary data.</text>
</comment>
<dbReference type="PANTHER" id="PTHR12993">
    <property type="entry name" value="N-ACETYLGLUCOSAMINYL-PHOSPHATIDYLINOSITOL DE-N-ACETYLASE-RELATED"/>
    <property type="match status" value="1"/>
</dbReference>
<dbReference type="EMBL" id="WAEL01000007">
    <property type="protein sequence ID" value="NID12455.1"/>
    <property type="molecule type" value="Genomic_DNA"/>
</dbReference>
<protein>
    <submittedName>
        <fullName evidence="1">Bacillithiol biosynthesis deacetylase BshB1</fullName>
    </submittedName>
</protein>
<evidence type="ECO:0000313" key="1">
    <source>
        <dbReference type="EMBL" id="NID12455.1"/>
    </source>
</evidence>
<gene>
    <name evidence="1" type="primary">bshB1</name>
    <name evidence="1" type="ORF">F7231_19960</name>
</gene>
<dbReference type="InterPro" id="IPR023842">
    <property type="entry name" value="Bacillithiol_biosynth_BshB1"/>
</dbReference>
<dbReference type="SUPFAM" id="SSF102588">
    <property type="entry name" value="LmbE-like"/>
    <property type="match status" value="1"/>
</dbReference>
<dbReference type="InterPro" id="IPR003737">
    <property type="entry name" value="GlcNAc_PI_deacetylase-related"/>
</dbReference>
<dbReference type="RefSeq" id="WP_166693286.1">
    <property type="nucleotide sequence ID" value="NZ_WAEL01000007.1"/>
</dbReference>
<accession>A0ABX0QJ54</accession>
<name>A0ABX0QJ54_9BACT</name>
<dbReference type="InterPro" id="IPR024078">
    <property type="entry name" value="LmbE-like_dom_sf"/>
</dbReference>
<sequence length="240" mass="27308">MKVDVLCIAAHPDDVEMTSAGTVLSLVDQGKTVAVIDLTQGELGTRGSAEIRLQEAAEGARIMRLTDRQNMGFRDGFFRNDEEHQRTLIAWIRHYQPSIVLTNTVEDRHPDHGRAAELVTDACFYSGLRQIQTTDPITGELQVAHRPGYVYYFIQDRSLMPDFVVDITPYWEQKLEAIKAYKSQFFNPESPDPQSYISGEPFMKFLESRTRDQGHMINVEFGEGFISKRMLGVANLFDLK</sequence>
<dbReference type="Gene3D" id="3.40.50.10320">
    <property type="entry name" value="LmbE-like"/>
    <property type="match status" value="1"/>
</dbReference>
<reference evidence="1" key="1">
    <citation type="submission" date="2024-05" db="EMBL/GenBank/DDBJ databases">
        <authorList>
            <person name="Jung D.-H."/>
        </authorList>
    </citation>
    <scope>NUCLEOTIDE SEQUENCE</scope>
    <source>
        <strain evidence="1">JA-25</strain>
    </source>
</reference>
<keyword evidence="2" id="KW-1185">Reference proteome</keyword>
<dbReference type="Pfam" id="PF02585">
    <property type="entry name" value="PIG-L"/>
    <property type="match status" value="1"/>
</dbReference>
<dbReference type="Proteomes" id="UP000606008">
    <property type="component" value="Unassembled WGS sequence"/>
</dbReference>